<dbReference type="AlphaFoldDB" id="A0A3R9MIM9"/>
<sequence length="421" mass="45624">MSSSSHPAVSDTATASRSQELMALEDQYGAHNYHPLPVVLSRGEGVHLWDVEGKHYFDFLSAYSAVNQGHCHPRIIGALTEQAQKLTLTSRAFFNDQLGAAEKQLCELFNYDKALLMNSGAEAVETALKLARKWGYQEKGIAPNQARILVAEHNFHGRTTGIISFSTDGDSTGGFGPYMPGYQVVPYDDLAALEEALQDPHVCGFLVEPIQGEAGVMVPAEGYLAKAAALCKARNVLFIADEIQTGLGRTGELLAVCYEGVHADILILGKALSGGVLPVSAVLARNEIMLTIQPGQHGSTFGGNPLASVVLRAALDVLLDEKLPANAKALGEVFRERMRRVQQQRPEVIELVRGKGLLNAVVIKPTADGRTAWDVCVTLMERGLLAKPTHGDIIRFAPPLVITEEQLHEACDIIEQVIREF</sequence>
<evidence type="ECO:0000313" key="9">
    <source>
        <dbReference type="EMBL" id="RSK46767.1"/>
    </source>
</evidence>
<keyword evidence="10" id="KW-1185">Reference proteome</keyword>
<dbReference type="EC" id="2.6.1.13" evidence="3"/>
<dbReference type="RefSeq" id="WP_125436260.1">
    <property type="nucleotide sequence ID" value="NZ_RWIU01000001.1"/>
</dbReference>
<evidence type="ECO:0000256" key="5">
    <source>
        <dbReference type="ARBA" id="ARBA00022679"/>
    </source>
</evidence>
<dbReference type="PANTHER" id="PTHR11986">
    <property type="entry name" value="AMINOTRANSFERASE CLASS III"/>
    <property type="match status" value="1"/>
</dbReference>
<keyword evidence="4 9" id="KW-0032">Aminotransferase</keyword>
<dbReference type="UniPathway" id="UPA00098">
    <property type="reaction ID" value="UER00358"/>
</dbReference>
<dbReference type="CDD" id="cd00610">
    <property type="entry name" value="OAT_like"/>
    <property type="match status" value="1"/>
</dbReference>
<dbReference type="InterPro" id="IPR010164">
    <property type="entry name" value="Orn_aminotrans"/>
</dbReference>
<dbReference type="Gene3D" id="3.90.1150.10">
    <property type="entry name" value="Aspartate Aminotransferase, domain 1"/>
    <property type="match status" value="1"/>
</dbReference>
<comment type="caution">
    <text evidence="9">The sequence shown here is derived from an EMBL/GenBank/DDBJ whole genome shotgun (WGS) entry which is preliminary data.</text>
</comment>
<keyword evidence="6 8" id="KW-0663">Pyridoxal phosphate</keyword>
<dbReference type="SUPFAM" id="SSF53383">
    <property type="entry name" value="PLP-dependent transferases"/>
    <property type="match status" value="1"/>
</dbReference>
<dbReference type="FunFam" id="3.40.640.10:FF:000011">
    <property type="entry name" value="Ornithine aminotransferase"/>
    <property type="match status" value="1"/>
</dbReference>
<comment type="cofactor">
    <cofactor evidence="1">
        <name>pyridoxal 5'-phosphate</name>
        <dbReference type="ChEBI" id="CHEBI:597326"/>
    </cofactor>
</comment>
<gene>
    <name evidence="9" type="primary">rocD</name>
    <name evidence="9" type="ORF">EI293_04600</name>
</gene>
<evidence type="ECO:0000313" key="10">
    <source>
        <dbReference type="Proteomes" id="UP000270291"/>
    </source>
</evidence>
<evidence type="ECO:0000256" key="8">
    <source>
        <dbReference type="RuleBase" id="RU003560"/>
    </source>
</evidence>
<dbReference type="EMBL" id="RWIU01000001">
    <property type="protein sequence ID" value="RSK46767.1"/>
    <property type="molecule type" value="Genomic_DNA"/>
</dbReference>
<dbReference type="GO" id="GO:0010121">
    <property type="term" value="P:L-arginine catabolic process to proline via ornithine"/>
    <property type="evidence" value="ECO:0007669"/>
    <property type="project" value="TreeGrafter"/>
</dbReference>
<comment type="similarity">
    <text evidence="8">Belongs to the class-III pyridoxal-phosphate-dependent aminotransferase family.</text>
</comment>
<dbReference type="PIRSF" id="PIRSF000521">
    <property type="entry name" value="Transaminase_4ab_Lys_Orn"/>
    <property type="match status" value="1"/>
</dbReference>
<organism evidence="9 10">
    <name type="scientific">Hymenobacter perfusus</name>
    <dbReference type="NCBI Taxonomy" id="1236770"/>
    <lineage>
        <taxon>Bacteria</taxon>
        <taxon>Pseudomonadati</taxon>
        <taxon>Bacteroidota</taxon>
        <taxon>Cytophagia</taxon>
        <taxon>Cytophagales</taxon>
        <taxon>Hymenobacteraceae</taxon>
        <taxon>Hymenobacter</taxon>
    </lineage>
</organism>
<evidence type="ECO:0000256" key="7">
    <source>
        <dbReference type="ARBA" id="ARBA00030587"/>
    </source>
</evidence>
<evidence type="ECO:0000256" key="2">
    <source>
        <dbReference type="ARBA" id="ARBA00004998"/>
    </source>
</evidence>
<keyword evidence="5 9" id="KW-0808">Transferase</keyword>
<proteinExistence type="inferred from homology"/>
<dbReference type="InterPro" id="IPR015424">
    <property type="entry name" value="PyrdxlP-dep_Trfase"/>
</dbReference>
<dbReference type="GO" id="GO:0055129">
    <property type="term" value="P:L-proline biosynthetic process"/>
    <property type="evidence" value="ECO:0007669"/>
    <property type="project" value="UniProtKB-UniPathway"/>
</dbReference>
<evidence type="ECO:0000256" key="4">
    <source>
        <dbReference type="ARBA" id="ARBA00022576"/>
    </source>
</evidence>
<dbReference type="GO" id="GO:0004587">
    <property type="term" value="F:ornithine aminotransferase activity"/>
    <property type="evidence" value="ECO:0007669"/>
    <property type="project" value="UniProtKB-EC"/>
</dbReference>
<dbReference type="PANTHER" id="PTHR11986:SF18">
    <property type="entry name" value="ORNITHINE AMINOTRANSFERASE, MITOCHONDRIAL"/>
    <property type="match status" value="1"/>
</dbReference>
<name>A0A3R9MIM9_9BACT</name>
<dbReference type="OrthoDB" id="9762089at2"/>
<evidence type="ECO:0000256" key="3">
    <source>
        <dbReference type="ARBA" id="ARBA00012924"/>
    </source>
</evidence>
<dbReference type="GO" id="GO:0042802">
    <property type="term" value="F:identical protein binding"/>
    <property type="evidence" value="ECO:0007669"/>
    <property type="project" value="TreeGrafter"/>
</dbReference>
<dbReference type="GO" id="GO:0030170">
    <property type="term" value="F:pyridoxal phosphate binding"/>
    <property type="evidence" value="ECO:0007669"/>
    <property type="project" value="InterPro"/>
</dbReference>
<protein>
    <recommendedName>
        <fullName evidence="3">ornithine aminotransferase</fullName>
        <ecNumber evidence="3">2.6.1.13</ecNumber>
    </recommendedName>
    <alternativeName>
        <fullName evidence="7">Ornithine--oxo-acid aminotransferase</fullName>
    </alternativeName>
</protein>
<dbReference type="InterPro" id="IPR050103">
    <property type="entry name" value="Class-III_PLP-dep_AT"/>
</dbReference>
<accession>A0A3R9MIM9</accession>
<evidence type="ECO:0000256" key="1">
    <source>
        <dbReference type="ARBA" id="ARBA00001933"/>
    </source>
</evidence>
<dbReference type="InterPro" id="IPR015422">
    <property type="entry name" value="PyrdxlP-dep_Trfase_small"/>
</dbReference>
<dbReference type="Pfam" id="PF00202">
    <property type="entry name" value="Aminotran_3"/>
    <property type="match status" value="1"/>
</dbReference>
<dbReference type="Proteomes" id="UP000270291">
    <property type="component" value="Unassembled WGS sequence"/>
</dbReference>
<dbReference type="GO" id="GO:0005737">
    <property type="term" value="C:cytoplasm"/>
    <property type="evidence" value="ECO:0007669"/>
    <property type="project" value="TreeGrafter"/>
</dbReference>
<dbReference type="PROSITE" id="PS00600">
    <property type="entry name" value="AA_TRANSFER_CLASS_3"/>
    <property type="match status" value="1"/>
</dbReference>
<dbReference type="GO" id="GO:0019544">
    <property type="term" value="P:L-arginine catabolic process to L-glutamate"/>
    <property type="evidence" value="ECO:0007669"/>
    <property type="project" value="TreeGrafter"/>
</dbReference>
<dbReference type="InterPro" id="IPR015421">
    <property type="entry name" value="PyrdxlP-dep_Trfase_major"/>
</dbReference>
<dbReference type="InterPro" id="IPR049704">
    <property type="entry name" value="Aminotrans_3_PPA_site"/>
</dbReference>
<dbReference type="InterPro" id="IPR005814">
    <property type="entry name" value="Aminotrans_3"/>
</dbReference>
<comment type="pathway">
    <text evidence="2">Amino-acid biosynthesis; L-proline biosynthesis; L-glutamate 5-semialdehyde from L-ornithine: step 1/1.</text>
</comment>
<dbReference type="NCBIfam" id="TIGR01885">
    <property type="entry name" value="Orn_aminotrans"/>
    <property type="match status" value="1"/>
</dbReference>
<dbReference type="Gene3D" id="3.40.640.10">
    <property type="entry name" value="Type I PLP-dependent aspartate aminotransferase-like (Major domain)"/>
    <property type="match status" value="1"/>
</dbReference>
<evidence type="ECO:0000256" key="6">
    <source>
        <dbReference type="ARBA" id="ARBA00022898"/>
    </source>
</evidence>
<reference evidence="9 10" key="1">
    <citation type="submission" date="2018-12" db="EMBL/GenBank/DDBJ databases">
        <authorList>
            <person name="Feng G."/>
            <person name="Zhu H."/>
        </authorList>
    </citation>
    <scope>NUCLEOTIDE SEQUENCE [LARGE SCALE GENOMIC DNA]</scope>
    <source>
        <strain evidence="9 10">LMG 26000</strain>
    </source>
</reference>
<dbReference type="FunFam" id="3.90.1150.10:FF:000152">
    <property type="entry name" value="Ornithine aminotransferase"/>
    <property type="match status" value="2"/>
</dbReference>